<evidence type="ECO:0000313" key="3">
    <source>
        <dbReference type="Proteomes" id="UP000289340"/>
    </source>
</evidence>
<dbReference type="PANTHER" id="PTHR31896:SF35">
    <property type="entry name" value="HXXXD-TYPE ACYL-TRANSFERASE FAMILY PROTEIN"/>
    <property type="match status" value="1"/>
</dbReference>
<evidence type="ECO:0000313" key="2">
    <source>
        <dbReference type="EMBL" id="RZB72968.1"/>
    </source>
</evidence>
<dbReference type="AlphaFoldDB" id="A0A445HH63"/>
<comment type="caution">
    <text evidence="2">The sequence shown here is derived from an EMBL/GenBank/DDBJ whole genome shotgun (WGS) entry which is preliminary data.</text>
</comment>
<dbReference type="InterPro" id="IPR051283">
    <property type="entry name" value="Sec_Metabolite_Acyltrans"/>
</dbReference>
<proteinExistence type="predicted"/>
<evidence type="ECO:0000256" key="1">
    <source>
        <dbReference type="ARBA" id="ARBA00022679"/>
    </source>
</evidence>
<gene>
    <name evidence="2" type="ORF">D0Y65_036948</name>
</gene>
<reference evidence="2 3" key="1">
    <citation type="submission" date="2018-09" db="EMBL/GenBank/DDBJ databases">
        <title>A high-quality reference genome of wild soybean provides a powerful tool to mine soybean genomes.</title>
        <authorList>
            <person name="Xie M."/>
            <person name="Chung C.Y.L."/>
            <person name="Li M.-W."/>
            <person name="Wong F.-L."/>
            <person name="Chan T.-F."/>
            <person name="Lam H.-M."/>
        </authorList>
    </citation>
    <scope>NUCLEOTIDE SEQUENCE [LARGE SCALE GENOMIC DNA]</scope>
    <source>
        <strain evidence="3">cv. W05</strain>
        <tissue evidence="2">Hypocotyl of etiolated seedlings</tissue>
    </source>
</reference>
<dbReference type="EMBL" id="QZWG01000013">
    <property type="protein sequence ID" value="RZB72968.1"/>
    <property type="molecule type" value="Genomic_DNA"/>
</dbReference>
<dbReference type="PANTHER" id="PTHR31896">
    <property type="entry name" value="FAMILY REGULATORY PROTEIN, PUTATIVE (AFU_ORTHOLOGUE AFUA_3G14730)-RELATED"/>
    <property type="match status" value="1"/>
</dbReference>
<keyword evidence="1 2" id="KW-0808">Transferase</keyword>
<dbReference type="Pfam" id="PF02458">
    <property type="entry name" value="Transferase"/>
    <property type="match status" value="1"/>
</dbReference>
<organism evidence="2 3">
    <name type="scientific">Glycine soja</name>
    <name type="common">Wild soybean</name>
    <dbReference type="NCBI Taxonomy" id="3848"/>
    <lineage>
        <taxon>Eukaryota</taxon>
        <taxon>Viridiplantae</taxon>
        <taxon>Streptophyta</taxon>
        <taxon>Embryophyta</taxon>
        <taxon>Tracheophyta</taxon>
        <taxon>Spermatophyta</taxon>
        <taxon>Magnoliopsida</taxon>
        <taxon>eudicotyledons</taxon>
        <taxon>Gunneridae</taxon>
        <taxon>Pentapetalae</taxon>
        <taxon>rosids</taxon>
        <taxon>fabids</taxon>
        <taxon>Fabales</taxon>
        <taxon>Fabaceae</taxon>
        <taxon>Papilionoideae</taxon>
        <taxon>50 kb inversion clade</taxon>
        <taxon>NPAAA clade</taxon>
        <taxon>indigoferoid/millettioid clade</taxon>
        <taxon>Phaseoleae</taxon>
        <taxon>Glycine</taxon>
        <taxon>Glycine subgen. Soja</taxon>
    </lineage>
</organism>
<dbReference type="InterPro" id="IPR023213">
    <property type="entry name" value="CAT-like_dom_sf"/>
</dbReference>
<keyword evidence="3" id="KW-1185">Reference proteome</keyword>
<sequence length="494" mass="54291">MNQDNLYKQDIPSVLFCHSRSTSVIMLCAKMSSSSSSPAVLSKCTVFPHRNSTLGDLKLSISDLNMFLSHYIQKGCLFATPSLPSHSHTLIPHLKNALSQTLSLFPPLAGRLKTDTDGFVYITCNDAGVDFIHATATDISVADLLSPSSSSDVPPISKQLFPFHHKISYTAHSSPIMAFQVTDLADAVFLGCAVCHSVTDGASFWNFFNTFAGISRGATISPSSLPDFRRESILSSNVVLRLPEDIKVTFNVEEPFRERIFSFSRESIQKLKATVNKSLTLFPPPENGDAVELMAKMSSDTQLRTVTEISSFQSLCALVWRCVTKARNLEGSKTTTFRMAVNVRQRMEPKLGDSYFGNAIQSIATCAEAGDVASKELRWCAEQLNKSVKAFDGATVRRNLENWEREPKCFELGNHDGATVQMGSSPRFPMYDNDFGWGRPLAVRSGGANKFDGKMSAFPGRNGGGAIDLEVVLAPETMARLESDSEFMFYVSGW</sequence>
<name>A0A445HH63_GLYSO</name>
<accession>A0A445HH63</accession>
<dbReference type="GO" id="GO:0016740">
    <property type="term" value="F:transferase activity"/>
    <property type="evidence" value="ECO:0007669"/>
    <property type="project" value="UniProtKB-KW"/>
</dbReference>
<dbReference type="Proteomes" id="UP000289340">
    <property type="component" value="Chromosome 13"/>
</dbReference>
<dbReference type="Gene3D" id="3.30.559.10">
    <property type="entry name" value="Chloramphenicol acetyltransferase-like domain"/>
    <property type="match status" value="2"/>
</dbReference>
<protein>
    <submittedName>
        <fullName evidence="2">Putative acetyltransferase</fullName>
    </submittedName>
</protein>